<accession>A0A1G2BQV0</accession>
<comment type="caution">
    <text evidence="1">The sequence shown here is derived from an EMBL/GenBank/DDBJ whole genome shotgun (WGS) entry which is preliminary data.</text>
</comment>
<dbReference type="Proteomes" id="UP000178109">
    <property type="component" value="Unassembled WGS sequence"/>
</dbReference>
<sequence>MANPGSNFQHSSSSLDNLRLISYCPLCNAHYSPTEAKILEQKDGAHLIHVECGNCRSSIVAVVITGSIGISSVGLITDLTSQDVMRFKNSESLSEDDVIEAYQTLTVDSDLSALLKE</sequence>
<evidence type="ECO:0000313" key="1">
    <source>
        <dbReference type="EMBL" id="OGY91502.1"/>
    </source>
</evidence>
<organism evidence="1 2">
    <name type="scientific">Candidatus Komeilibacteria bacterium RIFCSPLOWO2_02_FULL_48_11</name>
    <dbReference type="NCBI Taxonomy" id="1798553"/>
    <lineage>
        <taxon>Bacteria</taxon>
        <taxon>Candidatus Komeiliibacteriota</taxon>
    </lineage>
</organism>
<evidence type="ECO:0000313" key="2">
    <source>
        <dbReference type="Proteomes" id="UP000178109"/>
    </source>
</evidence>
<gene>
    <name evidence="1" type="ORF">A3H70_05225</name>
</gene>
<dbReference type="AlphaFoldDB" id="A0A1G2BQV0"/>
<dbReference type="STRING" id="1798553.A3H70_05225"/>
<dbReference type="EMBL" id="MHKO01000044">
    <property type="protein sequence ID" value="OGY91502.1"/>
    <property type="molecule type" value="Genomic_DNA"/>
</dbReference>
<reference evidence="1 2" key="1">
    <citation type="journal article" date="2016" name="Nat. Commun.">
        <title>Thousands of microbial genomes shed light on interconnected biogeochemical processes in an aquifer system.</title>
        <authorList>
            <person name="Anantharaman K."/>
            <person name="Brown C.T."/>
            <person name="Hug L.A."/>
            <person name="Sharon I."/>
            <person name="Castelle C.J."/>
            <person name="Probst A.J."/>
            <person name="Thomas B.C."/>
            <person name="Singh A."/>
            <person name="Wilkins M.J."/>
            <person name="Karaoz U."/>
            <person name="Brodie E.L."/>
            <person name="Williams K.H."/>
            <person name="Hubbard S.S."/>
            <person name="Banfield J.F."/>
        </authorList>
    </citation>
    <scope>NUCLEOTIDE SEQUENCE [LARGE SCALE GENOMIC DNA]</scope>
</reference>
<proteinExistence type="predicted"/>
<protein>
    <submittedName>
        <fullName evidence="1">Uncharacterized protein</fullName>
    </submittedName>
</protein>
<name>A0A1G2BQV0_9BACT</name>